<dbReference type="SMART" id="SM00065">
    <property type="entry name" value="GAF"/>
    <property type="match status" value="1"/>
</dbReference>
<dbReference type="EMBL" id="JADEXN010000061">
    <property type="protein sequence ID" value="MBE9040175.1"/>
    <property type="molecule type" value="Genomic_DNA"/>
</dbReference>
<sequence>METKFVRASLTALFERLTLRISRNLVGSVFINTIVIFIAILLENPRSIEANVALGWQSSLTGVGHISALAAISSILVSLVARQTLTPREIRSKAKKRQCPCRQAEDPPPIVEGESQSIAARGTEETSELSVLPFDRLLLDTIRAIESAPDLQSALEITLVQICQSVGWDYGEIWVPSGDGQALQNHPAHYIRPDRPIAVRNAIEEFRAFSEGLTFLPSEGLPGQVWTTLQSEWIENLAAEPGRVYLREPLARECGFKAVLGIPLFENRSDRESTVLAIALLFVIKPHPNQRQVVRFWSAASSQLGAIVAQKSLYAEFQAYLAATTDVMLAIDAQGYCLKIAPTLTDPAYRAAHGEVGRSLHDIFDSEQARTFIGYIWKALSTKEPVQIEYRLTIPSEHPVPRNEGENEVWFSATISPLCEDAVIWIARDIT</sequence>
<dbReference type="AlphaFoldDB" id="A0A928VYQ6"/>
<reference evidence="4" key="1">
    <citation type="submission" date="2020-10" db="EMBL/GenBank/DDBJ databases">
        <authorList>
            <person name="Castelo-Branco R."/>
            <person name="Eusebio N."/>
            <person name="Adriana R."/>
            <person name="Vieira A."/>
            <person name="Brugerolle De Fraissinette N."/>
            <person name="Rezende De Castro R."/>
            <person name="Schneider M.P."/>
            <person name="Vasconcelos V."/>
            <person name="Leao P.N."/>
        </authorList>
    </citation>
    <scope>NUCLEOTIDE SEQUENCE</scope>
    <source>
        <strain evidence="4">LEGE 11467</strain>
    </source>
</reference>
<feature type="region of interest" description="Disordered" evidence="1">
    <location>
        <begin position="96"/>
        <end position="124"/>
    </location>
</feature>
<dbReference type="SUPFAM" id="SSF55785">
    <property type="entry name" value="PYP-like sensor domain (PAS domain)"/>
    <property type="match status" value="1"/>
</dbReference>
<gene>
    <name evidence="4" type="ORF">IQ235_05135</name>
</gene>
<dbReference type="InterPro" id="IPR029016">
    <property type="entry name" value="GAF-like_dom_sf"/>
</dbReference>
<dbReference type="InterPro" id="IPR003018">
    <property type="entry name" value="GAF"/>
</dbReference>
<dbReference type="SUPFAM" id="SSF55781">
    <property type="entry name" value="GAF domain-like"/>
    <property type="match status" value="1"/>
</dbReference>
<name>A0A928VYQ6_9CYAN</name>
<organism evidence="4 5">
    <name type="scientific">Zarconia navalis LEGE 11467</name>
    <dbReference type="NCBI Taxonomy" id="1828826"/>
    <lineage>
        <taxon>Bacteria</taxon>
        <taxon>Bacillati</taxon>
        <taxon>Cyanobacteriota</taxon>
        <taxon>Cyanophyceae</taxon>
        <taxon>Oscillatoriophycideae</taxon>
        <taxon>Oscillatoriales</taxon>
        <taxon>Oscillatoriales incertae sedis</taxon>
        <taxon>Zarconia</taxon>
        <taxon>Zarconia navalis</taxon>
    </lineage>
</organism>
<dbReference type="Gene3D" id="3.30.450.40">
    <property type="match status" value="1"/>
</dbReference>
<accession>A0A928VYQ6</accession>
<evidence type="ECO:0000256" key="1">
    <source>
        <dbReference type="SAM" id="MobiDB-lite"/>
    </source>
</evidence>
<keyword evidence="2" id="KW-0472">Membrane</keyword>
<protein>
    <submittedName>
        <fullName evidence="4">PAS domain-containing protein</fullName>
    </submittedName>
</protein>
<dbReference type="Gene3D" id="3.30.450.20">
    <property type="entry name" value="PAS domain"/>
    <property type="match status" value="1"/>
</dbReference>
<evidence type="ECO:0000313" key="4">
    <source>
        <dbReference type="EMBL" id="MBE9040175.1"/>
    </source>
</evidence>
<dbReference type="RefSeq" id="WP_264320432.1">
    <property type="nucleotide sequence ID" value="NZ_JADEXN010000061.1"/>
</dbReference>
<keyword evidence="2" id="KW-1133">Transmembrane helix</keyword>
<dbReference type="Pfam" id="PF08448">
    <property type="entry name" value="PAS_4"/>
    <property type="match status" value="1"/>
</dbReference>
<feature type="transmembrane region" description="Helical" evidence="2">
    <location>
        <begin position="21"/>
        <end position="42"/>
    </location>
</feature>
<comment type="caution">
    <text evidence="4">The sequence shown here is derived from an EMBL/GenBank/DDBJ whole genome shotgun (WGS) entry which is preliminary data.</text>
</comment>
<evidence type="ECO:0000259" key="3">
    <source>
        <dbReference type="SMART" id="SM00065"/>
    </source>
</evidence>
<feature type="domain" description="GAF" evidence="3">
    <location>
        <begin position="150"/>
        <end position="318"/>
    </location>
</feature>
<dbReference type="InterPro" id="IPR035965">
    <property type="entry name" value="PAS-like_dom_sf"/>
</dbReference>
<dbReference type="Proteomes" id="UP000621799">
    <property type="component" value="Unassembled WGS sequence"/>
</dbReference>
<keyword evidence="5" id="KW-1185">Reference proteome</keyword>
<keyword evidence="2" id="KW-0812">Transmembrane</keyword>
<dbReference type="InterPro" id="IPR013656">
    <property type="entry name" value="PAS_4"/>
</dbReference>
<evidence type="ECO:0000313" key="5">
    <source>
        <dbReference type="Proteomes" id="UP000621799"/>
    </source>
</evidence>
<feature type="transmembrane region" description="Helical" evidence="2">
    <location>
        <begin position="62"/>
        <end position="81"/>
    </location>
</feature>
<proteinExistence type="predicted"/>
<evidence type="ECO:0000256" key="2">
    <source>
        <dbReference type="SAM" id="Phobius"/>
    </source>
</evidence>
<feature type="non-terminal residue" evidence="4">
    <location>
        <position position="431"/>
    </location>
</feature>